<name>A0A669BJW9_ORENI</name>
<dbReference type="Proteomes" id="UP000005207">
    <property type="component" value="Linkage group LG13"/>
</dbReference>
<dbReference type="GO" id="GO:0005829">
    <property type="term" value="C:cytosol"/>
    <property type="evidence" value="ECO:0007669"/>
    <property type="project" value="GOC"/>
</dbReference>
<dbReference type="FunFam" id="1.25.10.10:FF:000202">
    <property type="entry name" value="HEAT repeat-containing protein 5B isoform X1"/>
    <property type="match status" value="1"/>
</dbReference>
<dbReference type="InterPro" id="IPR016024">
    <property type="entry name" value="ARM-type_fold"/>
</dbReference>
<dbReference type="GO" id="GO:0042147">
    <property type="term" value="P:retrograde transport, endosome to Golgi"/>
    <property type="evidence" value="ECO:0007669"/>
    <property type="project" value="TreeGrafter"/>
</dbReference>
<dbReference type="InterPro" id="IPR040108">
    <property type="entry name" value="Laa1/Sip1/HEATR5"/>
</dbReference>
<dbReference type="InterPro" id="IPR046837">
    <property type="entry name" value="Laa1/Sip1/HEATR5-like_HEAT"/>
</dbReference>
<keyword evidence="3" id="KW-0813">Transport</keyword>
<feature type="compositionally biased region" description="Basic and acidic residues" evidence="8">
    <location>
        <begin position="1554"/>
        <end position="1566"/>
    </location>
</feature>
<reference evidence="11" key="1">
    <citation type="submission" date="2012-01" db="EMBL/GenBank/DDBJ databases">
        <title>The Genome Sequence of Oreochromis niloticus (Nile Tilapia).</title>
        <authorList>
            <consortium name="Broad Institute Genome Assembly Team"/>
            <consortium name="Broad Institute Sequencing Platform"/>
            <person name="Di Palma F."/>
            <person name="Johnson J."/>
            <person name="Lander E.S."/>
            <person name="Lindblad-Toh K."/>
        </authorList>
    </citation>
    <scope>NUCLEOTIDE SEQUENCE [LARGE SCALE GENOMIC DNA]</scope>
</reference>
<dbReference type="GO" id="GO:0030139">
    <property type="term" value="C:endocytic vesicle"/>
    <property type="evidence" value="ECO:0007669"/>
    <property type="project" value="TreeGrafter"/>
</dbReference>
<dbReference type="GeneTree" id="ENSGT00390000006205"/>
<feature type="domain" description="LAA1-like C-terminal TPR repeats" evidence="9">
    <location>
        <begin position="1776"/>
        <end position="1926"/>
    </location>
</feature>
<dbReference type="Gene3D" id="1.25.10.10">
    <property type="entry name" value="Leucine-rich Repeat Variant"/>
    <property type="match status" value="2"/>
</dbReference>
<dbReference type="Pfam" id="PF25468">
    <property type="entry name" value="HEAT_HEATR5A"/>
    <property type="match status" value="1"/>
</dbReference>
<sequence>MELAHSLLLNEDALAQITEAKRPVFIFEWLRFLDKVLVAANKVDVKEKQKKLVEQLTGLISSAPGPPTRKLLAKNLATLYSIGDTFTVFQTLDKCNDIIKSKDDTPAYLPTKLAAVACVGAFYEKMGRMLGSSFPDTINNLLKALKSAESQGRGEILLSLQKVLSGLGGAAASCHRDIYKNARSLLTDRSMAVRCAVAKCLLELQNEAVFMWTTELENVATLCFKALEGSNYGVRVAVAKLLGTVMATALMPKQAAVMRQNVKRATLEEVLELMATGFLRGGSGFLKSGGEMLKGGGSVSREVRVGVTQAYVVFVTTLGGQWLERNFGTFLSHVLDLVSHPRATQTHVEAVYSRRCVSFMLRATLGGLLGEKAQIAAGKEICQAISKQMRAVAGAGDVSASQHVMVCALKELGSLVQSLSATASPLIQEPSVGLLETVTSVLLHPSMAARLAAAWCLRCVAVALPYQLTPLLDRCAERINNLKSSPEAVSGYSFAMAALLGGVHQCPLGIPHTKGKLVVSIAEDLLRTAAQNSRLSLQRTQAGWLLLGALMTLGPSLVRYHLPKMLLLWRNVFPRSQKELEAEKARGDSFTWQVTLEGRAGALCAMRSFVAHCPELLTEDVIRRLMTPIECAMTMIVPAIIKVHGAHLKASAAMVRLRLYDILALLPPKTYEGSFNALLRELVAEFTLTDNSANTTTSLLRSLCHYDDSVLMGSWLQETDHKSIEDQLQPNSASGSGALEHDPSSIYLRVPVGEAIPGPLPLGVSVIDASVALFGVVFPHVSFKHRLQMLDHFAECIKQAKGVRQQAVQLNIFTAVLSALKGLAENKSTLGPEEVRKSALALVMGALDNPNPILRCAAGEALGRMAQVVGEATFIARMAQTSFDKLKSARDVVSRTGHSLALGCLHRYVGGIGSGQHLKTSVSILLALAQDGSSHEVQTWALHSLALIVDSSGPMYRGYVEPTLSLVLTLLLTVPPSHTEVHQCLGRCLGALITTVGPELQGNGATISTIRSSCLVGCAIMQDHSDSLVQAAAISFCVSLNVDFLLSCSERKSRRKQRQHYLNITETGLEGVLFGMLDRETDRKLCSDIHDTLGHMLSSLAVEKLSHWLKLCKDVLAATTDVGGAVVFEVEKDEEDSEKKDEMDDDTMFTGLGEDDKSKPSVAPRWVTRVFAADCLCRIILLCENADKTHFDLAAARSAQAKNVKDLLVLHLSDLIRMAFMAATDHSNQLRMAGLQALEDIIKKFASVPEPEFPGHVILEQYQANVGAALRPAFSPDTPSDITAKACQVCSTWIGSGVVSDLNDLRRVHNLLVSSLDKVQAGKGSSSQLYSESATTMEKLAVLKAWAEVRWKMNDDEDEEDLGTDPELPSLSRLWLAMLRDYALLTLPAEFSSQLPPDGGAFYTPETIDTARLHYRSSWAPVLHAVALWLNSTGFGAGVGQEEVSSAPSKPPGLPQGGSSTIKTFEDIFVFFLLGVSIEFLCFPRPEEPIEHVMSCLRALCTLLEAPCAKTHIADDQLLAVELLNVLHRLLLTRDPPAVQLQVTAVVQETIRAAHDRKEEDGEKDSQASLGEGGDTGELIPGKSLVFAAMELLVFILVRHLPQLNTRVKESPSHVPLRPQRLPEESARLVANAVSILAELPSLCSPAGSMTILPTVLFLITGVLKETAVKTPDNSVPVPVAAALQGIKTIITSPIARMESVQTQWTSLVRSSLASVLEYSQPDESRPDMDEVSMLTAITLFLLSASSELVGVTVLQKGCMDRFRNALNSSDPWVSSHARCYQLLLSVFQHSSRALSTPYIHALAPLMVEKLKAVERSRPGTAAELQAVQEGIRVLENLVGMGEEQNRVQLLALLVPTLVSYLLDENSISSAPQVSKGLHEFALQNLMRIGPLYPAAFKIVIGAAPELKTRLESAIRANQASSKAKAAARQAQPAVQAAPTIKLKTSFF</sequence>
<protein>
    <recommendedName>
        <fullName evidence="7">HEAT repeat-containing protein 5B</fullName>
    </recommendedName>
</protein>
<evidence type="ECO:0000259" key="9">
    <source>
        <dbReference type="Pfam" id="PF25808"/>
    </source>
</evidence>
<dbReference type="InterPro" id="IPR011989">
    <property type="entry name" value="ARM-like"/>
</dbReference>
<evidence type="ECO:0000313" key="11">
    <source>
        <dbReference type="Proteomes" id="UP000005207"/>
    </source>
</evidence>
<organism evidence="10 11">
    <name type="scientific">Oreochromis niloticus</name>
    <name type="common">Nile tilapia</name>
    <name type="synonym">Tilapia nilotica</name>
    <dbReference type="NCBI Taxonomy" id="8128"/>
    <lineage>
        <taxon>Eukaryota</taxon>
        <taxon>Metazoa</taxon>
        <taxon>Chordata</taxon>
        <taxon>Craniata</taxon>
        <taxon>Vertebrata</taxon>
        <taxon>Euteleostomi</taxon>
        <taxon>Actinopterygii</taxon>
        <taxon>Neopterygii</taxon>
        <taxon>Teleostei</taxon>
        <taxon>Neoteleostei</taxon>
        <taxon>Acanthomorphata</taxon>
        <taxon>Ovalentaria</taxon>
        <taxon>Cichlomorphae</taxon>
        <taxon>Cichliformes</taxon>
        <taxon>Cichlidae</taxon>
        <taxon>African cichlids</taxon>
        <taxon>Pseudocrenilabrinae</taxon>
        <taxon>Oreochromini</taxon>
        <taxon>Oreochromis</taxon>
    </lineage>
</organism>
<keyword evidence="4" id="KW-0677">Repeat</keyword>
<dbReference type="FunFam" id="1.25.10.10:FF:000203">
    <property type="entry name" value="HEAT repeat containing 5B"/>
    <property type="match status" value="1"/>
</dbReference>
<keyword evidence="11" id="KW-1185">Reference proteome</keyword>
<evidence type="ECO:0000256" key="3">
    <source>
        <dbReference type="ARBA" id="ARBA00022448"/>
    </source>
</evidence>
<feature type="region of interest" description="Disordered" evidence="8">
    <location>
        <begin position="1554"/>
        <end position="1576"/>
    </location>
</feature>
<dbReference type="GO" id="GO:0030136">
    <property type="term" value="C:clathrin-coated vesicle"/>
    <property type="evidence" value="ECO:0007669"/>
    <property type="project" value="UniProtKB-SubCell"/>
</dbReference>
<dbReference type="GO" id="GO:0006897">
    <property type="term" value="P:endocytosis"/>
    <property type="evidence" value="ECO:0007669"/>
    <property type="project" value="TreeGrafter"/>
</dbReference>
<dbReference type="SUPFAM" id="SSF48371">
    <property type="entry name" value="ARM repeat"/>
    <property type="match status" value="2"/>
</dbReference>
<evidence type="ECO:0000313" key="10">
    <source>
        <dbReference type="Ensembl" id="ENSONIP00000035831.1"/>
    </source>
</evidence>
<dbReference type="Ensembl" id="ENSONIT00000065516.1">
    <property type="protein sequence ID" value="ENSONIP00000035831.1"/>
    <property type="gene ID" value="ENSONIG00000010077.2"/>
</dbReference>
<evidence type="ECO:0000256" key="4">
    <source>
        <dbReference type="ARBA" id="ARBA00022737"/>
    </source>
</evidence>
<comment type="subcellular location">
    <subcellularLocation>
        <location evidence="1">Cytoplasmic vesicle</location>
        <location evidence="1">Clathrin-coated vesicle</location>
    </subcellularLocation>
</comment>
<dbReference type="Pfam" id="PF20210">
    <property type="entry name" value="Laa1_Sip1_HTR5"/>
    <property type="match status" value="1"/>
</dbReference>
<dbReference type="Pfam" id="PF25808">
    <property type="entry name" value="TPR_LAA1_C"/>
    <property type="match status" value="1"/>
</dbReference>
<keyword evidence="5" id="KW-0653">Protein transport</keyword>
<evidence type="ECO:0000256" key="1">
    <source>
        <dbReference type="ARBA" id="ARBA00004132"/>
    </source>
</evidence>
<evidence type="ECO:0000256" key="7">
    <source>
        <dbReference type="ARBA" id="ARBA00070809"/>
    </source>
</evidence>
<dbReference type="GO" id="GO:0015031">
    <property type="term" value="P:protein transport"/>
    <property type="evidence" value="ECO:0007669"/>
    <property type="project" value="UniProtKB-KW"/>
</dbReference>
<dbReference type="FunFam" id="1.25.10.10:FF:000262">
    <property type="entry name" value="HEAT repeat-containing protein 5B"/>
    <property type="match status" value="1"/>
</dbReference>
<dbReference type="InterPro" id="IPR057981">
    <property type="entry name" value="TPR_LAA1-like_C"/>
</dbReference>
<evidence type="ECO:0000256" key="5">
    <source>
        <dbReference type="ARBA" id="ARBA00022927"/>
    </source>
</evidence>
<reference evidence="10" key="3">
    <citation type="submission" date="2025-09" db="UniProtKB">
        <authorList>
            <consortium name="Ensembl"/>
        </authorList>
    </citation>
    <scope>IDENTIFICATION</scope>
</reference>
<comment type="similarity">
    <text evidence="2">Belongs to the HEATR5 family.</text>
</comment>
<accession>A0A669BJW9</accession>
<keyword evidence="6" id="KW-0968">Cytoplasmic vesicle</keyword>
<gene>
    <name evidence="10" type="primary">HEATR5B</name>
    <name evidence="10" type="synonym">heatr5b</name>
</gene>
<feature type="region of interest" description="Disordered" evidence="8">
    <location>
        <begin position="1133"/>
        <end position="1156"/>
    </location>
</feature>
<proteinExistence type="inferred from homology"/>
<evidence type="ECO:0000256" key="6">
    <source>
        <dbReference type="ARBA" id="ARBA00023329"/>
    </source>
</evidence>
<dbReference type="PANTHER" id="PTHR21663:SF2">
    <property type="entry name" value="HEAT REPEAT-CONTAINING PROTEIN 5B"/>
    <property type="match status" value="1"/>
</dbReference>
<dbReference type="GO" id="GO:0016020">
    <property type="term" value="C:membrane"/>
    <property type="evidence" value="ECO:0007669"/>
    <property type="project" value="TreeGrafter"/>
</dbReference>
<evidence type="ECO:0000256" key="2">
    <source>
        <dbReference type="ARBA" id="ARBA00008304"/>
    </source>
</evidence>
<reference evidence="10" key="2">
    <citation type="submission" date="2025-08" db="UniProtKB">
        <authorList>
            <consortium name="Ensembl"/>
        </authorList>
    </citation>
    <scope>IDENTIFICATION</scope>
</reference>
<dbReference type="GO" id="GO:0005794">
    <property type="term" value="C:Golgi apparatus"/>
    <property type="evidence" value="ECO:0007669"/>
    <property type="project" value="TreeGrafter"/>
</dbReference>
<dbReference type="PANTHER" id="PTHR21663">
    <property type="entry name" value="HYPOTHETICAL HEAT DOMAIN-CONTAINING"/>
    <property type="match status" value="1"/>
</dbReference>
<evidence type="ECO:0000256" key="8">
    <source>
        <dbReference type="SAM" id="MobiDB-lite"/>
    </source>
</evidence>